<dbReference type="Proteomes" id="UP000694228">
    <property type="component" value="Chromosome"/>
</dbReference>
<gene>
    <name evidence="1" type="ORF">KSK55_11610</name>
</gene>
<accession>A0A8F5VJ60</accession>
<evidence type="ECO:0000313" key="2">
    <source>
        <dbReference type="Proteomes" id="UP000694228"/>
    </source>
</evidence>
<name>A0A8F5VJ60_METHU</name>
<sequence>MKKSMQYATFGILFIICITGIAFADTTEPVNTTQVQIGTILENPETYVGQNVTFNGTITSQCGSGCWFIISDDTGDLYVTLRANNFVIPPAMGKKATVTGQVSEKGDIFVTGSQVTIGDTTYP</sequence>
<organism evidence="1 2">
    <name type="scientific">Methanospirillum hungatei</name>
    <dbReference type="NCBI Taxonomy" id="2203"/>
    <lineage>
        <taxon>Archaea</taxon>
        <taxon>Methanobacteriati</taxon>
        <taxon>Methanobacteriota</taxon>
        <taxon>Stenosarchaea group</taxon>
        <taxon>Methanomicrobia</taxon>
        <taxon>Methanomicrobiales</taxon>
        <taxon>Methanospirillaceae</taxon>
        <taxon>Methanospirillum</taxon>
    </lineage>
</organism>
<dbReference type="AlphaFoldDB" id="A0A8F5VJ60"/>
<dbReference type="EMBL" id="CP077107">
    <property type="protein sequence ID" value="QXO93977.1"/>
    <property type="molecule type" value="Genomic_DNA"/>
</dbReference>
<dbReference type="OrthoDB" id="373534at2157"/>
<reference evidence="1 2" key="1">
    <citation type="submission" date="2021-06" db="EMBL/GenBank/DDBJ databases">
        <title>Complete genome sequence of the secondary alcohol utilizing methanogen Methanospirillum hungatei strain GP1.</title>
        <authorList>
            <person name="Day L.A."/>
            <person name="Costa K.C."/>
        </authorList>
    </citation>
    <scope>NUCLEOTIDE SEQUENCE [LARGE SCALE GENOMIC DNA]</scope>
    <source>
        <strain evidence="1 2">GP1</strain>
    </source>
</reference>
<evidence type="ECO:0000313" key="1">
    <source>
        <dbReference type="EMBL" id="QXO93977.1"/>
    </source>
</evidence>
<proteinExistence type="predicted"/>
<protein>
    <submittedName>
        <fullName evidence="1">Uncharacterized protein</fullName>
    </submittedName>
</protein>